<evidence type="ECO:0000256" key="1">
    <source>
        <dbReference type="SAM" id="Phobius"/>
    </source>
</evidence>
<keyword evidence="4" id="KW-1185">Reference proteome</keyword>
<accession>A0A2T3A124</accession>
<keyword evidence="1" id="KW-0812">Transmembrane</keyword>
<dbReference type="EMBL" id="KZ678518">
    <property type="protein sequence ID" value="PSR80840.1"/>
    <property type="molecule type" value="Genomic_DNA"/>
</dbReference>
<keyword evidence="1" id="KW-1133">Transmembrane helix</keyword>
<name>A0A2T3A124_9PEZI</name>
<keyword evidence="1" id="KW-0472">Membrane</keyword>
<feature type="chain" id="PRO_5015560549" description="Vacuolar protein sorting-associated protein 62" evidence="2">
    <location>
        <begin position="30"/>
        <end position="448"/>
    </location>
</feature>
<dbReference type="AlphaFoldDB" id="A0A2T3A124"/>
<keyword evidence="2" id="KW-0732">Signal</keyword>
<dbReference type="Proteomes" id="UP000241462">
    <property type="component" value="Unassembled WGS sequence"/>
</dbReference>
<evidence type="ECO:0000313" key="3">
    <source>
        <dbReference type="EMBL" id="PSR80840.1"/>
    </source>
</evidence>
<evidence type="ECO:0000256" key="2">
    <source>
        <dbReference type="SAM" id="SignalP"/>
    </source>
</evidence>
<dbReference type="PANTHER" id="PTHR48174">
    <property type="entry name" value="DUF946 FAMILY PROTEIN"/>
    <property type="match status" value="1"/>
</dbReference>
<evidence type="ECO:0008006" key="5">
    <source>
        <dbReference type="Google" id="ProtNLM"/>
    </source>
</evidence>
<dbReference type="STRING" id="2025994.A0A2T3A124"/>
<dbReference type="InterPro" id="IPR009291">
    <property type="entry name" value="Vps62"/>
</dbReference>
<protein>
    <recommendedName>
        <fullName evidence="5">Vacuolar protein sorting-associated protein 62</fullName>
    </recommendedName>
</protein>
<dbReference type="InParanoid" id="A0A2T3A124"/>
<feature type="signal peptide" evidence="2">
    <location>
        <begin position="1"/>
        <end position="29"/>
    </location>
</feature>
<feature type="transmembrane region" description="Helical" evidence="1">
    <location>
        <begin position="383"/>
        <end position="408"/>
    </location>
</feature>
<evidence type="ECO:0000313" key="4">
    <source>
        <dbReference type="Proteomes" id="UP000241462"/>
    </source>
</evidence>
<proteinExistence type="predicted"/>
<dbReference type="PANTHER" id="PTHR48174:SF5">
    <property type="entry name" value="VACUOLAR PROTEIN SORTING-ASSOCIATED PROTEIN 62"/>
    <property type="match status" value="1"/>
</dbReference>
<dbReference type="OrthoDB" id="188042at2759"/>
<organism evidence="3 4">
    <name type="scientific">Coniella lustricola</name>
    <dbReference type="NCBI Taxonomy" id="2025994"/>
    <lineage>
        <taxon>Eukaryota</taxon>
        <taxon>Fungi</taxon>
        <taxon>Dikarya</taxon>
        <taxon>Ascomycota</taxon>
        <taxon>Pezizomycotina</taxon>
        <taxon>Sordariomycetes</taxon>
        <taxon>Sordariomycetidae</taxon>
        <taxon>Diaporthales</taxon>
        <taxon>Schizoparmaceae</taxon>
        <taxon>Coniella</taxon>
    </lineage>
</organism>
<gene>
    <name evidence="3" type="ORF">BD289DRAFT_484731</name>
</gene>
<sequence length="448" mass="50366">MARCSSLDVALLRAPWIFLLLCWLPWSAAFPPTLPREDEAISTVPDYVTRFAPLLWLHSEDPFRPADILQHVRHTTPAVQFQPMAGLPDLDLDSLAWLNDQAGSTQGPVALTANDDITALPEWLLGETPDAHGALHNSTACVVVLVPSARDPVVVDAFYFYFYSYDRGANITQVLPPLKSLLDDIADGMHYGNHVGDWEHNMVRFRNGTPVGIYYSQHSDGSAYDWDDETLSLTGERPVVYSAYGSHANWAFPGDHIHDEVLVDYCDAGQLWDPVSMAYFYRFDPTTTKLTRIYPPGLPNGSNFTSFLHYSGLWGDLQYPDDHPRQKTVPYFGLKRYVSGPTGPMTKQLVRKGLFPDDRGRKSWLQWAVGVFMSLYPCCFRGWRAWLSGAVFVGLLTSFVLAFIFAVTRHRASRTGYKKVDAGVDVPLETLEYRDDINSGAVDDAFRR</sequence>
<reference evidence="3 4" key="1">
    <citation type="journal article" date="2018" name="Mycol. Prog.">
        <title>Coniella lustricola, a new species from submerged detritus.</title>
        <authorList>
            <person name="Raudabaugh D.B."/>
            <person name="Iturriaga T."/>
            <person name="Carver A."/>
            <person name="Mondo S."/>
            <person name="Pangilinan J."/>
            <person name="Lipzen A."/>
            <person name="He G."/>
            <person name="Amirebrahimi M."/>
            <person name="Grigoriev I.V."/>
            <person name="Miller A.N."/>
        </authorList>
    </citation>
    <scope>NUCLEOTIDE SEQUENCE [LARGE SCALE GENOMIC DNA]</scope>
    <source>
        <strain evidence="3 4">B22-T-1</strain>
    </source>
</reference>
<dbReference type="Pfam" id="PF06101">
    <property type="entry name" value="Vps62"/>
    <property type="match status" value="1"/>
</dbReference>